<dbReference type="SUPFAM" id="SSF56317">
    <property type="entry name" value="Carbon-nitrogen hydrolase"/>
    <property type="match status" value="1"/>
</dbReference>
<evidence type="ECO:0000259" key="2">
    <source>
        <dbReference type="PROSITE" id="PS50263"/>
    </source>
</evidence>
<dbReference type="Proteomes" id="UP000025229">
    <property type="component" value="Chromosome"/>
</dbReference>
<dbReference type="Proteomes" id="UP001281130">
    <property type="component" value="Unassembled WGS sequence"/>
</dbReference>
<dbReference type="eggNOG" id="COG0388">
    <property type="taxonomic scope" value="Bacteria"/>
</dbReference>
<organism evidence="3 5">
    <name type="scientific">Rubrobacter radiotolerans</name>
    <name type="common">Arthrobacter radiotolerans</name>
    <dbReference type="NCBI Taxonomy" id="42256"/>
    <lineage>
        <taxon>Bacteria</taxon>
        <taxon>Bacillati</taxon>
        <taxon>Actinomycetota</taxon>
        <taxon>Rubrobacteria</taxon>
        <taxon>Rubrobacterales</taxon>
        <taxon>Rubrobacteraceae</taxon>
        <taxon>Rubrobacter</taxon>
    </lineage>
</organism>
<evidence type="ECO:0000313" key="3">
    <source>
        <dbReference type="EMBL" id="AHY47355.1"/>
    </source>
</evidence>
<accession>A0A023X5S3</accession>
<keyword evidence="1 3" id="KW-0378">Hydrolase</keyword>
<dbReference type="InterPro" id="IPR036526">
    <property type="entry name" value="C-N_Hydrolase_sf"/>
</dbReference>
<dbReference type="HOGENOM" id="CLU_933466_0_0_11"/>
<dbReference type="AlphaFoldDB" id="A0A023X5S3"/>
<dbReference type="Gene3D" id="3.60.110.10">
    <property type="entry name" value="Carbon-nitrogen hydrolase"/>
    <property type="match status" value="1"/>
</dbReference>
<dbReference type="Pfam" id="PF00795">
    <property type="entry name" value="CN_hydrolase"/>
    <property type="match status" value="1"/>
</dbReference>
<evidence type="ECO:0000313" key="4">
    <source>
        <dbReference type="EMBL" id="MDX5894759.1"/>
    </source>
</evidence>
<evidence type="ECO:0000313" key="5">
    <source>
        <dbReference type="Proteomes" id="UP000025229"/>
    </source>
</evidence>
<dbReference type="STRING" id="42256.RradSPS_2072"/>
<dbReference type="EMBL" id="CP007514">
    <property type="protein sequence ID" value="AHY47355.1"/>
    <property type="molecule type" value="Genomic_DNA"/>
</dbReference>
<dbReference type="KEGG" id="rrd:RradSPS_2072"/>
<dbReference type="CDD" id="cd07197">
    <property type="entry name" value="nitrilase"/>
    <property type="match status" value="1"/>
</dbReference>
<name>A0A023X5S3_RUBRA</name>
<dbReference type="PANTHER" id="PTHR43674:SF2">
    <property type="entry name" value="BETA-UREIDOPROPIONASE"/>
    <property type="match status" value="1"/>
</dbReference>
<feature type="domain" description="CN hydrolase" evidence="2">
    <location>
        <begin position="34"/>
        <end position="276"/>
    </location>
</feature>
<dbReference type="EMBL" id="JAWXXX010000001">
    <property type="protein sequence ID" value="MDX5894759.1"/>
    <property type="molecule type" value="Genomic_DNA"/>
</dbReference>
<keyword evidence="5" id="KW-1185">Reference proteome</keyword>
<dbReference type="PROSITE" id="PS50263">
    <property type="entry name" value="CN_HYDROLASE"/>
    <property type="match status" value="1"/>
</dbReference>
<protein>
    <submittedName>
        <fullName evidence="4">Carbon-nitrogen hydrolase family protein</fullName>
    </submittedName>
    <submittedName>
        <fullName evidence="3">Putative amidohydrolase</fullName>
    </submittedName>
</protein>
<dbReference type="RefSeq" id="WP_051589687.1">
    <property type="nucleotide sequence ID" value="NZ_CP007514.1"/>
</dbReference>
<dbReference type="PANTHER" id="PTHR43674">
    <property type="entry name" value="NITRILASE C965.09-RELATED"/>
    <property type="match status" value="1"/>
</dbReference>
<sequence>MRVISGGSDRNPAPADAILCGGFGPDTPARESLPLVGSLNLSPKPGDIEGNLALAEAAVREAKLARPHLRWIVLPELFTCAYTDLASASEHAEDAASGMSVWRFSALAHELGVYLAYGFPERLPDGSVANSANLVGPDSPGPLLTYRKINLVETTPEHAVFTPGGEVPVALAGGVRVALVVCWDLGHPETVREAVLKGADVILSPAAWRDPWGFQYTLSCAARALDNGVYVASANQLGSYPEADFTEPGGVFRPDGVRISGVNPVCTGEFDPTFAPAWRASYGDARREPAAGLDEVCG</sequence>
<proteinExistence type="predicted"/>
<dbReference type="InterPro" id="IPR050345">
    <property type="entry name" value="Aliph_Amidase/BUP"/>
</dbReference>
<reference evidence="3 5" key="1">
    <citation type="submission" date="2014-03" db="EMBL/GenBank/DDBJ databases">
        <title>Complete genome sequence of the Radio-Resistant Rubrobacter radiotolerans RSPS-4.</title>
        <authorList>
            <person name="Egas C.C."/>
            <person name="Barroso C.C."/>
            <person name="Froufe H.J.C."/>
            <person name="Pacheco J.J."/>
            <person name="Albuquerque L.L."/>
            <person name="da Costa M.M.S."/>
        </authorList>
    </citation>
    <scope>NUCLEOTIDE SEQUENCE [LARGE SCALE GENOMIC DNA]</scope>
    <source>
        <strain evidence="3 5">RSPS-4</strain>
    </source>
</reference>
<dbReference type="InterPro" id="IPR003010">
    <property type="entry name" value="C-N_Hydrolase"/>
</dbReference>
<dbReference type="GO" id="GO:0016811">
    <property type="term" value="F:hydrolase activity, acting on carbon-nitrogen (but not peptide) bonds, in linear amides"/>
    <property type="evidence" value="ECO:0007669"/>
    <property type="project" value="TreeGrafter"/>
</dbReference>
<evidence type="ECO:0000256" key="1">
    <source>
        <dbReference type="ARBA" id="ARBA00022801"/>
    </source>
</evidence>
<gene>
    <name evidence="3" type="ORF">RradSPS_2072</name>
    <name evidence="4" type="ORF">SIL72_12075</name>
</gene>
<reference evidence="4" key="2">
    <citation type="submission" date="2023-11" db="EMBL/GenBank/DDBJ databases">
        <title>MicrobeMod: A computational toolkit for identifying prokaryotic methylation and restriction-modification with nanopore sequencing.</title>
        <authorList>
            <person name="Crits-Christoph A."/>
            <person name="Kang S.C."/>
            <person name="Lee H."/>
            <person name="Ostrov N."/>
        </authorList>
    </citation>
    <scope>NUCLEOTIDE SEQUENCE</scope>
    <source>
        <strain evidence="4">ATCC 51242</strain>
    </source>
</reference>